<proteinExistence type="predicted"/>
<evidence type="ECO:0000313" key="3">
    <source>
        <dbReference type="Proteomes" id="UP001165190"/>
    </source>
</evidence>
<sequence length="72" mass="7670">MRAGGSGRSVATSTPRESDGNGTKKEKGGSISKDQNEPMVALSKPPPHPHFLGPLLAFSLLETWSHRDADDN</sequence>
<comment type="caution">
    <text evidence="2">The sequence shown here is derived from an EMBL/GenBank/DDBJ whole genome shotgun (WGS) entry which is preliminary data.</text>
</comment>
<dbReference type="OrthoDB" id="1933480at2759"/>
<keyword evidence="3" id="KW-1185">Reference proteome</keyword>
<evidence type="ECO:0000256" key="1">
    <source>
        <dbReference type="SAM" id="MobiDB-lite"/>
    </source>
</evidence>
<name>A0A9W7MCS4_HIBTR</name>
<gene>
    <name evidence="2" type="ORF">HRI_003223200</name>
</gene>
<accession>A0A9W7MCS4</accession>
<dbReference type="AlphaFoldDB" id="A0A9W7MCS4"/>
<protein>
    <submittedName>
        <fullName evidence="2">Uncharacterized protein</fullName>
    </submittedName>
</protein>
<dbReference type="Proteomes" id="UP001165190">
    <property type="component" value="Unassembled WGS sequence"/>
</dbReference>
<reference evidence="2" key="1">
    <citation type="submission" date="2023-05" db="EMBL/GenBank/DDBJ databases">
        <title>Genome and transcriptome analyses reveal genes involved in the formation of fine ridges on petal epidermal cells in Hibiscus trionum.</title>
        <authorList>
            <person name="Koshimizu S."/>
            <person name="Masuda S."/>
            <person name="Ishii T."/>
            <person name="Shirasu K."/>
            <person name="Hoshino A."/>
            <person name="Arita M."/>
        </authorList>
    </citation>
    <scope>NUCLEOTIDE SEQUENCE</scope>
    <source>
        <strain evidence="2">Hamamatsu line</strain>
    </source>
</reference>
<dbReference type="EMBL" id="BSYR01000027">
    <property type="protein sequence ID" value="GMI95539.1"/>
    <property type="molecule type" value="Genomic_DNA"/>
</dbReference>
<evidence type="ECO:0000313" key="2">
    <source>
        <dbReference type="EMBL" id="GMI95539.1"/>
    </source>
</evidence>
<feature type="compositionally biased region" description="Basic and acidic residues" evidence="1">
    <location>
        <begin position="16"/>
        <end position="28"/>
    </location>
</feature>
<organism evidence="2 3">
    <name type="scientific">Hibiscus trionum</name>
    <name type="common">Flower of an hour</name>
    <dbReference type="NCBI Taxonomy" id="183268"/>
    <lineage>
        <taxon>Eukaryota</taxon>
        <taxon>Viridiplantae</taxon>
        <taxon>Streptophyta</taxon>
        <taxon>Embryophyta</taxon>
        <taxon>Tracheophyta</taxon>
        <taxon>Spermatophyta</taxon>
        <taxon>Magnoliopsida</taxon>
        <taxon>eudicotyledons</taxon>
        <taxon>Gunneridae</taxon>
        <taxon>Pentapetalae</taxon>
        <taxon>rosids</taxon>
        <taxon>malvids</taxon>
        <taxon>Malvales</taxon>
        <taxon>Malvaceae</taxon>
        <taxon>Malvoideae</taxon>
        <taxon>Hibiscus</taxon>
    </lineage>
</organism>
<feature type="region of interest" description="Disordered" evidence="1">
    <location>
        <begin position="1"/>
        <end position="48"/>
    </location>
</feature>